<proteinExistence type="predicted"/>
<gene>
    <name evidence="1" type="ORF">BU26DRAFT_4532</name>
</gene>
<dbReference type="EMBL" id="ML987189">
    <property type="protein sequence ID" value="KAF2255624.1"/>
    <property type="molecule type" value="Genomic_DNA"/>
</dbReference>
<dbReference type="GeneID" id="54578154"/>
<name>A0A6A6IYX5_9PLEO</name>
<evidence type="ECO:0000313" key="2">
    <source>
        <dbReference type="Proteomes" id="UP000800094"/>
    </source>
</evidence>
<organism evidence="1 2">
    <name type="scientific">Trematosphaeria pertusa</name>
    <dbReference type="NCBI Taxonomy" id="390896"/>
    <lineage>
        <taxon>Eukaryota</taxon>
        <taxon>Fungi</taxon>
        <taxon>Dikarya</taxon>
        <taxon>Ascomycota</taxon>
        <taxon>Pezizomycotina</taxon>
        <taxon>Dothideomycetes</taxon>
        <taxon>Pleosporomycetidae</taxon>
        <taxon>Pleosporales</taxon>
        <taxon>Massarineae</taxon>
        <taxon>Trematosphaeriaceae</taxon>
        <taxon>Trematosphaeria</taxon>
    </lineage>
</organism>
<dbReference type="Proteomes" id="UP000800094">
    <property type="component" value="Unassembled WGS sequence"/>
</dbReference>
<dbReference type="RefSeq" id="XP_033690628.1">
    <property type="nucleotide sequence ID" value="XM_033824824.1"/>
</dbReference>
<dbReference type="AlphaFoldDB" id="A0A6A6IYX5"/>
<protein>
    <submittedName>
        <fullName evidence="1">Uncharacterized protein</fullName>
    </submittedName>
</protein>
<keyword evidence="2" id="KW-1185">Reference proteome</keyword>
<accession>A0A6A6IYX5</accession>
<sequence length="214" mass="23898">MGHGQTAESLRLQQGFCGAFRFTPWRSSAPRGPLHERAEQAAVAEAGQIRAARGQRGARMCQNTELLSRLGLLGAALHTRRQMGVTRRSCGWDAGERVRHPLLAAQTLPAECAGCGWANLPRYPRDDRRTKLTPASGRLVEHGGPRRKCPPFFRLVGAWDRRLHSARPAWALLQLRAQDRIPGRLCFRARDATWRASVEARCQRATQLAPQHDC</sequence>
<evidence type="ECO:0000313" key="1">
    <source>
        <dbReference type="EMBL" id="KAF2255624.1"/>
    </source>
</evidence>
<reference evidence="1" key="1">
    <citation type="journal article" date="2020" name="Stud. Mycol.">
        <title>101 Dothideomycetes genomes: a test case for predicting lifestyles and emergence of pathogens.</title>
        <authorList>
            <person name="Haridas S."/>
            <person name="Albert R."/>
            <person name="Binder M."/>
            <person name="Bloem J."/>
            <person name="Labutti K."/>
            <person name="Salamov A."/>
            <person name="Andreopoulos B."/>
            <person name="Baker S."/>
            <person name="Barry K."/>
            <person name="Bills G."/>
            <person name="Bluhm B."/>
            <person name="Cannon C."/>
            <person name="Castanera R."/>
            <person name="Culley D."/>
            <person name="Daum C."/>
            <person name="Ezra D."/>
            <person name="Gonzalez J."/>
            <person name="Henrissat B."/>
            <person name="Kuo A."/>
            <person name="Liang C."/>
            <person name="Lipzen A."/>
            <person name="Lutzoni F."/>
            <person name="Magnuson J."/>
            <person name="Mondo S."/>
            <person name="Nolan M."/>
            <person name="Ohm R."/>
            <person name="Pangilinan J."/>
            <person name="Park H.-J."/>
            <person name="Ramirez L."/>
            <person name="Alfaro M."/>
            <person name="Sun H."/>
            <person name="Tritt A."/>
            <person name="Yoshinaga Y."/>
            <person name="Zwiers L.-H."/>
            <person name="Turgeon B."/>
            <person name="Goodwin S."/>
            <person name="Spatafora J."/>
            <person name="Crous P."/>
            <person name="Grigoriev I."/>
        </authorList>
    </citation>
    <scope>NUCLEOTIDE SEQUENCE</scope>
    <source>
        <strain evidence="1">CBS 122368</strain>
    </source>
</reference>